<dbReference type="EMBL" id="CAJVQC010130592">
    <property type="protein sequence ID" value="CAG8841505.1"/>
    <property type="molecule type" value="Genomic_DNA"/>
</dbReference>
<accession>A0ACA9SJ81</accession>
<keyword evidence="2" id="KW-1185">Reference proteome</keyword>
<comment type="caution">
    <text evidence="1">The sequence shown here is derived from an EMBL/GenBank/DDBJ whole genome shotgun (WGS) entry which is preliminary data.</text>
</comment>
<protein>
    <submittedName>
        <fullName evidence="1">11105_t:CDS:1</fullName>
    </submittedName>
</protein>
<evidence type="ECO:0000313" key="2">
    <source>
        <dbReference type="Proteomes" id="UP000789920"/>
    </source>
</evidence>
<gene>
    <name evidence="1" type="ORF">RPERSI_LOCUS31907</name>
</gene>
<proteinExistence type="predicted"/>
<reference evidence="1" key="1">
    <citation type="submission" date="2021-06" db="EMBL/GenBank/DDBJ databases">
        <authorList>
            <person name="Kallberg Y."/>
            <person name="Tangrot J."/>
            <person name="Rosling A."/>
        </authorList>
    </citation>
    <scope>NUCLEOTIDE SEQUENCE</scope>
    <source>
        <strain evidence="1">MA461A</strain>
    </source>
</reference>
<sequence>IVDTTNSRQINDLFGVIKFRKEVENKEILYSSKDIKISNDSLILVNQIFDHYD</sequence>
<name>A0ACA9SJ81_9GLOM</name>
<feature type="non-terminal residue" evidence="1">
    <location>
        <position position="53"/>
    </location>
</feature>
<feature type="non-terminal residue" evidence="1">
    <location>
        <position position="1"/>
    </location>
</feature>
<organism evidence="1 2">
    <name type="scientific">Racocetra persica</name>
    <dbReference type="NCBI Taxonomy" id="160502"/>
    <lineage>
        <taxon>Eukaryota</taxon>
        <taxon>Fungi</taxon>
        <taxon>Fungi incertae sedis</taxon>
        <taxon>Mucoromycota</taxon>
        <taxon>Glomeromycotina</taxon>
        <taxon>Glomeromycetes</taxon>
        <taxon>Diversisporales</taxon>
        <taxon>Gigasporaceae</taxon>
        <taxon>Racocetra</taxon>
    </lineage>
</organism>
<dbReference type="Proteomes" id="UP000789920">
    <property type="component" value="Unassembled WGS sequence"/>
</dbReference>
<evidence type="ECO:0000313" key="1">
    <source>
        <dbReference type="EMBL" id="CAG8841505.1"/>
    </source>
</evidence>